<dbReference type="RefSeq" id="WP_191842621.1">
    <property type="nucleotide sequence ID" value="NZ_BAAALB010000024.1"/>
</dbReference>
<dbReference type="Proteomes" id="UP000619293">
    <property type="component" value="Unassembled WGS sequence"/>
</dbReference>
<gene>
    <name evidence="2" type="ORF">Cch02nite_38520</name>
</gene>
<evidence type="ECO:0000313" key="2">
    <source>
        <dbReference type="EMBL" id="GIF90408.1"/>
    </source>
</evidence>
<evidence type="ECO:0000256" key="1">
    <source>
        <dbReference type="SAM" id="MobiDB-lite"/>
    </source>
</evidence>
<sequence>MRPDTHPLTDRPGPQTAAPQAAHTPDETAPYVDARVQVAERLRRMAARFRINAWDLRFADPLAPHALAYLYAQPDRRPRMWQVGAAWQLWLAHPDVRHLPNLLHDLHQQLAPRAAGDGFDIRKELAVGHDEHMTWGDQATYMGAAAISLDTDAGTWDQTCKTATSSADLPAITRVLLTDGTAMICHSRSRAQFNEFTVEASAPMQHGATWPMFDWAQTDADVLRRREPDRDVFRWLGELTDTLNRADNARISALRSTATSHRPRGHR</sequence>
<organism evidence="2 3">
    <name type="scientific">Catellatospora chokoriensis</name>
    <dbReference type="NCBI Taxonomy" id="310353"/>
    <lineage>
        <taxon>Bacteria</taxon>
        <taxon>Bacillati</taxon>
        <taxon>Actinomycetota</taxon>
        <taxon>Actinomycetes</taxon>
        <taxon>Micromonosporales</taxon>
        <taxon>Micromonosporaceae</taxon>
        <taxon>Catellatospora</taxon>
    </lineage>
</organism>
<evidence type="ECO:0000313" key="3">
    <source>
        <dbReference type="Proteomes" id="UP000619293"/>
    </source>
</evidence>
<comment type="caution">
    <text evidence="2">The sequence shown here is derived from an EMBL/GenBank/DDBJ whole genome shotgun (WGS) entry which is preliminary data.</text>
</comment>
<name>A0A8J3K521_9ACTN</name>
<dbReference type="EMBL" id="BONG01000023">
    <property type="protein sequence ID" value="GIF90408.1"/>
    <property type="molecule type" value="Genomic_DNA"/>
</dbReference>
<accession>A0A8J3K521</accession>
<keyword evidence="3" id="KW-1185">Reference proteome</keyword>
<feature type="compositionally biased region" description="Low complexity" evidence="1">
    <location>
        <begin position="12"/>
        <end position="23"/>
    </location>
</feature>
<feature type="region of interest" description="Disordered" evidence="1">
    <location>
        <begin position="1"/>
        <end position="30"/>
    </location>
</feature>
<reference evidence="2 3" key="1">
    <citation type="submission" date="2021-01" db="EMBL/GenBank/DDBJ databases">
        <title>Whole genome shotgun sequence of Catellatospora chokoriensis NBRC 107358.</title>
        <authorList>
            <person name="Komaki H."/>
            <person name="Tamura T."/>
        </authorList>
    </citation>
    <scope>NUCLEOTIDE SEQUENCE [LARGE SCALE GENOMIC DNA]</scope>
    <source>
        <strain evidence="2 3">NBRC 107358</strain>
    </source>
</reference>
<proteinExistence type="predicted"/>
<protein>
    <submittedName>
        <fullName evidence="2">Uncharacterized protein</fullName>
    </submittedName>
</protein>
<dbReference type="AlphaFoldDB" id="A0A8J3K521"/>